<dbReference type="InterPro" id="IPR007863">
    <property type="entry name" value="Peptidase_M16_C"/>
</dbReference>
<feature type="chain" id="PRO_5015508582" evidence="9">
    <location>
        <begin position="22"/>
        <end position="978"/>
    </location>
</feature>
<name>A0A2U2PE13_9SPHI</name>
<dbReference type="PROSITE" id="PS00143">
    <property type="entry name" value="INSULINASE"/>
    <property type="match status" value="1"/>
</dbReference>
<comment type="caution">
    <text evidence="12">The sequence shown here is derived from an EMBL/GenBank/DDBJ whole genome shotgun (WGS) entry which is preliminary data.</text>
</comment>
<sequence length="978" mass="110368">MVSNFKILVAFIIGTVSVSQAQVSKKYEWKQASSGGYTYKYVTNDPTQSRFYTLKNGLTVILSPTPKQPRIQTFIAVKAGSKTDPATHTGLAHYLEHLMFKGTDKYGSLDWAKEKPLLDKIDDLYEQYNSTKDEAKRKEIYKEIDKTSGEAAKFAIANEYDKMMAMMGAQGTNAFTSFEQTVYTEDIPSSAADKFLAVQAERFRNPVFRIFHTELEAVYEEKNRGLDNDSRKVFEAMFAALFPNNNYGKQTTLGTVEHLKNPSLKEIRKYFNTYYVPNNIGIIFSGDFNPDQMIGKIDKSFSYLQPKTIPAYTFSPEKPITAPVVKEVFGPTPESIMIGFRFPGATTEDAQLLNLVGEILTNGKAGLFDLNLTKKQKMLSAGAFAYTLKDYSTLILQGNPIKGQSLDQVRALMLGEISKLKKGEFDNELITSIVNNLKKSMLEENQNYSSRANNLMDAFTTGIDWSNRVAMADKLSKITKKQIVDFANKYLSDNYVIVYKRQGEDKNIVKVDKPPITPVEVNREAQSPFLNSVANIPSNNVIPQWTDYNKDIERSKSGPLDVLSVQNKENSIFRIYYRYNIGSWNSKLLPVAAEYLQFLGTDKRSAEQFSKEFYKLAASFSIKTSNDVTTVSISGLQENFASTIKLYEELINNCKPDEAALKGLKERLKKTRENAKLNKAAILQGLVNYAQYGAKNPFNNVLSDAELDALTAQQLVDMLHNLGSYEHTVLYYGPKTGQQLAAELKPLHAAPASFKAFPSPQVFTKIKQDKNEVLFADYDMVQAEIEWVANSTGYNASATPTIELFNNYFGGGMSTIVFQTIRESKALAYSTYAFYNTPPKKDGTYTMTAYVGTQADKLNDAVSAMNELLTNLPESEKVFLVGKENIRKSLETERVTDDDILFSYFSAQQKGLDYDIRKNVYESVNNMTFADLRSFFDKELKNKPYTYCIVASEKRVKEDDLKKYGEFKKLSLQEIFGY</sequence>
<dbReference type="OrthoDB" id="9811314at2"/>
<feature type="signal peptide" evidence="9">
    <location>
        <begin position="1"/>
        <end position="21"/>
    </location>
</feature>
<evidence type="ECO:0000256" key="7">
    <source>
        <dbReference type="ARBA" id="ARBA00023049"/>
    </source>
</evidence>
<evidence type="ECO:0000256" key="2">
    <source>
        <dbReference type="ARBA" id="ARBA00007261"/>
    </source>
</evidence>
<proteinExistence type="inferred from homology"/>
<comment type="similarity">
    <text evidence="2 8">Belongs to the peptidase M16 family.</text>
</comment>
<evidence type="ECO:0000256" key="9">
    <source>
        <dbReference type="SAM" id="SignalP"/>
    </source>
</evidence>
<dbReference type="PANTHER" id="PTHR43690">
    <property type="entry name" value="NARDILYSIN"/>
    <property type="match status" value="1"/>
</dbReference>
<dbReference type="SUPFAM" id="SSF63411">
    <property type="entry name" value="LuxS/MPP-like metallohydrolase"/>
    <property type="match status" value="4"/>
</dbReference>
<feature type="domain" description="Peptidase M16 N-terminal" evidence="10">
    <location>
        <begin position="60"/>
        <end position="110"/>
    </location>
</feature>
<feature type="domain" description="Peptidase M16 C-terminal" evidence="11">
    <location>
        <begin position="758"/>
        <end position="871"/>
    </location>
</feature>
<feature type="domain" description="Peptidase M16 C-terminal" evidence="11">
    <location>
        <begin position="264"/>
        <end position="437"/>
    </location>
</feature>
<dbReference type="InterPro" id="IPR011249">
    <property type="entry name" value="Metalloenz_LuxS/M16"/>
</dbReference>
<comment type="cofactor">
    <cofactor evidence="1">
        <name>Zn(2+)</name>
        <dbReference type="ChEBI" id="CHEBI:29105"/>
    </cofactor>
</comment>
<gene>
    <name evidence="12" type="ORF">DDR33_16240</name>
</gene>
<evidence type="ECO:0000259" key="10">
    <source>
        <dbReference type="Pfam" id="PF00675"/>
    </source>
</evidence>
<feature type="domain" description="Peptidase M16 N-terminal" evidence="10">
    <location>
        <begin position="594"/>
        <end position="698"/>
    </location>
</feature>
<feature type="domain" description="Peptidase M16 N-terminal" evidence="10">
    <location>
        <begin position="157"/>
        <end position="251"/>
    </location>
</feature>
<keyword evidence="7" id="KW-0482">Metalloprotease</keyword>
<dbReference type="PANTHER" id="PTHR43690:SF17">
    <property type="entry name" value="PROTEIN YHJJ"/>
    <property type="match status" value="1"/>
</dbReference>
<evidence type="ECO:0000256" key="3">
    <source>
        <dbReference type="ARBA" id="ARBA00022670"/>
    </source>
</evidence>
<dbReference type="AlphaFoldDB" id="A0A2U2PE13"/>
<dbReference type="Gene3D" id="3.30.830.10">
    <property type="entry name" value="Metalloenzyme, LuxS/M16 peptidase-like"/>
    <property type="match status" value="4"/>
</dbReference>
<organism evidence="12 13">
    <name type="scientific">Pararcticibacter amylolyticus</name>
    <dbReference type="NCBI Taxonomy" id="2173175"/>
    <lineage>
        <taxon>Bacteria</taxon>
        <taxon>Pseudomonadati</taxon>
        <taxon>Bacteroidota</taxon>
        <taxon>Sphingobacteriia</taxon>
        <taxon>Sphingobacteriales</taxon>
        <taxon>Sphingobacteriaceae</taxon>
        <taxon>Pararcticibacter</taxon>
    </lineage>
</organism>
<evidence type="ECO:0000259" key="11">
    <source>
        <dbReference type="Pfam" id="PF05193"/>
    </source>
</evidence>
<reference evidence="12 13" key="1">
    <citation type="submission" date="2018-04" db="EMBL/GenBank/DDBJ databases">
        <title>Pedobacter chongqingensis sp. nov., isolated from a rottenly hemp rope.</title>
        <authorList>
            <person name="Cai Y."/>
        </authorList>
    </citation>
    <scope>NUCLEOTIDE SEQUENCE [LARGE SCALE GENOMIC DNA]</scope>
    <source>
        <strain evidence="12 13">FJ4-8</strain>
    </source>
</reference>
<protein>
    <submittedName>
        <fullName evidence="12">Peptidase M16</fullName>
    </submittedName>
</protein>
<dbReference type="GO" id="GO:0046872">
    <property type="term" value="F:metal ion binding"/>
    <property type="evidence" value="ECO:0007669"/>
    <property type="project" value="UniProtKB-KW"/>
</dbReference>
<evidence type="ECO:0000313" key="13">
    <source>
        <dbReference type="Proteomes" id="UP000245647"/>
    </source>
</evidence>
<keyword evidence="3" id="KW-0645">Protease</keyword>
<dbReference type="GO" id="GO:0006508">
    <property type="term" value="P:proteolysis"/>
    <property type="evidence" value="ECO:0007669"/>
    <property type="project" value="UniProtKB-KW"/>
</dbReference>
<evidence type="ECO:0000256" key="4">
    <source>
        <dbReference type="ARBA" id="ARBA00022723"/>
    </source>
</evidence>
<evidence type="ECO:0000256" key="5">
    <source>
        <dbReference type="ARBA" id="ARBA00022801"/>
    </source>
</evidence>
<dbReference type="RefSeq" id="WP_109416857.1">
    <property type="nucleotide sequence ID" value="NZ_QEAS01000013.1"/>
</dbReference>
<accession>A0A2U2PE13</accession>
<dbReference type="Proteomes" id="UP000245647">
    <property type="component" value="Unassembled WGS sequence"/>
</dbReference>
<dbReference type="Pfam" id="PF05193">
    <property type="entry name" value="Peptidase_M16_C"/>
    <property type="match status" value="2"/>
</dbReference>
<keyword evidence="4" id="KW-0479">Metal-binding</keyword>
<keyword evidence="5" id="KW-0378">Hydrolase</keyword>
<dbReference type="GO" id="GO:0004222">
    <property type="term" value="F:metalloendopeptidase activity"/>
    <property type="evidence" value="ECO:0007669"/>
    <property type="project" value="InterPro"/>
</dbReference>
<dbReference type="InterPro" id="IPR011765">
    <property type="entry name" value="Pept_M16_N"/>
</dbReference>
<evidence type="ECO:0000256" key="8">
    <source>
        <dbReference type="RuleBase" id="RU004447"/>
    </source>
</evidence>
<keyword evidence="9" id="KW-0732">Signal</keyword>
<evidence type="ECO:0000256" key="1">
    <source>
        <dbReference type="ARBA" id="ARBA00001947"/>
    </source>
</evidence>
<keyword evidence="6" id="KW-0862">Zinc</keyword>
<evidence type="ECO:0000256" key="6">
    <source>
        <dbReference type="ARBA" id="ARBA00022833"/>
    </source>
</evidence>
<evidence type="ECO:0000313" key="12">
    <source>
        <dbReference type="EMBL" id="PWG79613.1"/>
    </source>
</evidence>
<dbReference type="InterPro" id="IPR001431">
    <property type="entry name" value="Pept_M16_Zn_BS"/>
</dbReference>
<dbReference type="InterPro" id="IPR050626">
    <property type="entry name" value="Peptidase_M16"/>
</dbReference>
<dbReference type="Pfam" id="PF00675">
    <property type="entry name" value="Peptidase_M16"/>
    <property type="match status" value="3"/>
</dbReference>
<dbReference type="EMBL" id="QEAS01000013">
    <property type="protein sequence ID" value="PWG79613.1"/>
    <property type="molecule type" value="Genomic_DNA"/>
</dbReference>
<keyword evidence="13" id="KW-1185">Reference proteome</keyword>